<dbReference type="SUPFAM" id="SSF75011">
    <property type="entry name" value="3-carboxy-cis,cis-mucoante lactonizing enzyme"/>
    <property type="match status" value="1"/>
</dbReference>
<proteinExistence type="predicted"/>
<dbReference type="InterPro" id="IPR008311">
    <property type="entry name" value="UCP028101"/>
</dbReference>
<sequence>MKLLDRRSFLAALAAALAGPGRAAAGGPVYLSACLDPGGREGDSVAAFDGDGRLLYATRLPARGHGAAARPGHGEVVVFARRPGNWAAVVERTTGRVLRLITTPPDRHFFGHGTFSPNGRLLYATENRAGADDPGAGEGVLGIYDAAAAYARVDERPTHGLGPHDLALLPGGPILIANGGTRTQPGTGREILNPDAMAPSLVLLDPASGRALLKADLGPALRGLSIRHLAVAGDGEAVFACQWEGAPEDGPLLVGVLPRGGPPRLLPMPEDDLAALDNYVGSVALCGAERVIAATSPRGNTVAFFERGSGRYLGRRRMPDVCGVAPAAPAAGAAAGLFVVTSGHAGVATLGAADGQALRRLGGSDLAARAWDNHVRVLG</sequence>
<evidence type="ECO:0008006" key="4">
    <source>
        <dbReference type="Google" id="ProtNLM"/>
    </source>
</evidence>
<dbReference type="PROSITE" id="PS51318">
    <property type="entry name" value="TAT"/>
    <property type="match status" value="1"/>
</dbReference>
<keyword evidence="3" id="KW-1185">Reference proteome</keyword>
<comment type="caution">
    <text evidence="2">The sequence shown here is derived from an EMBL/GenBank/DDBJ whole genome shotgun (WGS) entry which is preliminary data.</text>
</comment>
<reference evidence="2" key="1">
    <citation type="journal article" date="2021" name="Front. Microbiol.">
        <title>Comprehensive Comparative Genomics and Phenotyping of Methylobacterium Species.</title>
        <authorList>
            <person name="Alessa O."/>
            <person name="Ogura Y."/>
            <person name="Fujitani Y."/>
            <person name="Takami H."/>
            <person name="Hayashi T."/>
            <person name="Sahin N."/>
            <person name="Tani A."/>
        </authorList>
    </citation>
    <scope>NUCLEOTIDE SEQUENCE</scope>
    <source>
        <strain evidence="2">DSM 17168</strain>
    </source>
</reference>
<dbReference type="Gene3D" id="2.130.10.10">
    <property type="entry name" value="YVTN repeat-like/Quinoprotein amine dehydrogenase"/>
    <property type="match status" value="1"/>
</dbReference>
<dbReference type="InterPro" id="IPR015943">
    <property type="entry name" value="WD40/YVTN_repeat-like_dom_sf"/>
</dbReference>
<protein>
    <recommendedName>
        <fullName evidence="4">DUF1513 domain-containing protein</fullName>
    </recommendedName>
</protein>
<name>A0ABQ4S8Q2_9HYPH</name>
<evidence type="ECO:0000313" key="3">
    <source>
        <dbReference type="Proteomes" id="UP001055153"/>
    </source>
</evidence>
<dbReference type="Proteomes" id="UP001055153">
    <property type="component" value="Unassembled WGS sequence"/>
</dbReference>
<dbReference type="InterPro" id="IPR006311">
    <property type="entry name" value="TAT_signal"/>
</dbReference>
<gene>
    <name evidence="2" type="ORF">GMJLKIPL_0403</name>
</gene>
<evidence type="ECO:0000256" key="1">
    <source>
        <dbReference type="SAM" id="SignalP"/>
    </source>
</evidence>
<feature type="signal peptide" evidence="1">
    <location>
        <begin position="1"/>
        <end position="25"/>
    </location>
</feature>
<dbReference type="EMBL" id="BPQQ01000004">
    <property type="protein sequence ID" value="GJD98492.1"/>
    <property type="molecule type" value="Genomic_DNA"/>
</dbReference>
<dbReference type="PIRSF" id="PIRSF028101">
    <property type="entry name" value="UCP028101"/>
    <property type="match status" value="1"/>
</dbReference>
<organism evidence="2 3">
    <name type="scientific">Methylobacterium isbiliense</name>
    <dbReference type="NCBI Taxonomy" id="315478"/>
    <lineage>
        <taxon>Bacteria</taxon>
        <taxon>Pseudomonadati</taxon>
        <taxon>Pseudomonadota</taxon>
        <taxon>Alphaproteobacteria</taxon>
        <taxon>Hyphomicrobiales</taxon>
        <taxon>Methylobacteriaceae</taxon>
        <taxon>Methylobacterium</taxon>
    </lineage>
</organism>
<evidence type="ECO:0000313" key="2">
    <source>
        <dbReference type="EMBL" id="GJD98492.1"/>
    </source>
</evidence>
<accession>A0ABQ4S8Q2</accession>
<feature type="chain" id="PRO_5047479481" description="DUF1513 domain-containing protein" evidence="1">
    <location>
        <begin position="26"/>
        <end position="379"/>
    </location>
</feature>
<dbReference type="RefSeq" id="WP_238233447.1">
    <property type="nucleotide sequence ID" value="NZ_BPQQ01000004.1"/>
</dbReference>
<reference evidence="2" key="2">
    <citation type="submission" date="2021-08" db="EMBL/GenBank/DDBJ databases">
        <authorList>
            <person name="Tani A."/>
            <person name="Ola A."/>
            <person name="Ogura Y."/>
            <person name="Katsura K."/>
            <person name="Hayashi T."/>
        </authorList>
    </citation>
    <scope>NUCLEOTIDE SEQUENCE</scope>
    <source>
        <strain evidence="2">DSM 17168</strain>
    </source>
</reference>
<dbReference type="Pfam" id="PF07433">
    <property type="entry name" value="DUF1513"/>
    <property type="match status" value="1"/>
</dbReference>
<keyword evidence="1" id="KW-0732">Signal</keyword>